<accession>A0AAV2JYN9</accession>
<dbReference type="GO" id="GO:0005634">
    <property type="term" value="C:nucleus"/>
    <property type="evidence" value="ECO:0007669"/>
    <property type="project" value="TreeGrafter"/>
</dbReference>
<name>A0AAV2JYN9_KNICA</name>
<evidence type="ECO:0000256" key="1">
    <source>
        <dbReference type="SAM" id="MobiDB-lite"/>
    </source>
</evidence>
<gene>
    <name evidence="3" type="ORF">KC01_LOCUS12543</name>
</gene>
<dbReference type="PROSITE" id="PS51029">
    <property type="entry name" value="MADF"/>
    <property type="match status" value="1"/>
</dbReference>
<dbReference type="InterPro" id="IPR039353">
    <property type="entry name" value="TF_Adf1"/>
</dbReference>
<dbReference type="PANTHER" id="PTHR12243:SF60">
    <property type="entry name" value="SI:CH211-15D5.12-RELATED"/>
    <property type="match status" value="1"/>
</dbReference>
<dbReference type="SMART" id="SM00595">
    <property type="entry name" value="MADF"/>
    <property type="match status" value="1"/>
</dbReference>
<evidence type="ECO:0000259" key="2">
    <source>
        <dbReference type="PROSITE" id="PS51029"/>
    </source>
</evidence>
<dbReference type="GO" id="GO:0005667">
    <property type="term" value="C:transcription regulator complex"/>
    <property type="evidence" value="ECO:0007669"/>
    <property type="project" value="TreeGrafter"/>
</dbReference>
<dbReference type="AlphaFoldDB" id="A0AAV2JYN9"/>
<feature type="compositionally biased region" description="Polar residues" evidence="1">
    <location>
        <begin position="134"/>
        <end position="158"/>
    </location>
</feature>
<dbReference type="Proteomes" id="UP001497482">
    <property type="component" value="Chromosome 15"/>
</dbReference>
<evidence type="ECO:0000313" key="4">
    <source>
        <dbReference type="Proteomes" id="UP001497482"/>
    </source>
</evidence>
<feature type="region of interest" description="Disordered" evidence="1">
    <location>
        <begin position="99"/>
        <end position="199"/>
    </location>
</feature>
<dbReference type="PANTHER" id="PTHR12243">
    <property type="entry name" value="MADF DOMAIN TRANSCRIPTION FACTOR"/>
    <property type="match status" value="1"/>
</dbReference>
<keyword evidence="4" id="KW-1185">Reference proteome</keyword>
<proteinExistence type="predicted"/>
<protein>
    <recommendedName>
        <fullName evidence="2">MADF domain-containing protein</fullName>
    </recommendedName>
</protein>
<sequence>MDHVEERLCEEVRRYVHIYDANSRDYKDAQMTGNSWREISQTLGMDVAECQRRWKLVRDKFVRLKKKMVGRSGDAGDGQKVPGLFHSLSWLTPYVRHRERPTSTNVTPANRPLPHGIDALSTSSSTLPSTSFSRGPSVSSLARPSTSSLWGPATSSLEGNDDGSEQVGEPTRSSTPVQSPPPTSSLRPPRSSVKRKTFDGQTWWMQEMQALEKRRQATQEALLAAVDDEAQFGAQMAAALRRVPREKQLGLVKFFLDRAYEAALDD</sequence>
<organism evidence="3 4">
    <name type="scientific">Knipowitschia caucasica</name>
    <name type="common">Caucasian dwarf goby</name>
    <name type="synonym">Pomatoschistus caucasicus</name>
    <dbReference type="NCBI Taxonomy" id="637954"/>
    <lineage>
        <taxon>Eukaryota</taxon>
        <taxon>Metazoa</taxon>
        <taxon>Chordata</taxon>
        <taxon>Craniata</taxon>
        <taxon>Vertebrata</taxon>
        <taxon>Euteleostomi</taxon>
        <taxon>Actinopterygii</taxon>
        <taxon>Neopterygii</taxon>
        <taxon>Teleostei</taxon>
        <taxon>Neoteleostei</taxon>
        <taxon>Acanthomorphata</taxon>
        <taxon>Gobiaria</taxon>
        <taxon>Gobiiformes</taxon>
        <taxon>Gobioidei</taxon>
        <taxon>Gobiidae</taxon>
        <taxon>Gobiinae</taxon>
        <taxon>Knipowitschia</taxon>
    </lineage>
</organism>
<evidence type="ECO:0000313" key="3">
    <source>
        <dbReference type="EMBL" id="CAL1581826.1"/>
    </source>
</evidence>
<dbReference type="GO" id="GO:0006357">
    <property type="term" value="P:regulation of transcription by RNA polymerase II"/>
    <property type="evidence" value="ECO:0007669"/>
    <property type="project" value="TreeGrafter"/>
</dbReference>
<dbReference type="InterPro" id="IPR006578">
    <property type="entry name" value="MADF-dom"/>
</dbReference>
<feature type="compositionally biased region" description="Low complexity" evidence="1">
    <location>
        <begin position="121"/>
        <end position="133"/>
    </location>
</feature>
<reference evidence="3 4" key="1">
    <citation type="submission" date="2024-04" db="EMBL/GenBank/DDBJ databases">
        <authorList>
            <person name="Waldvogel A.-M."/>
            <person name="Schoenle A."/>
        </authorList>
    </citation>
    <scope>NUCLEOTIDE SEQUENCE [LARGE SCALE GENOMIC DNA]</scope>
</reference>
<dbReference type="Pfam" id="PF10545">
    <property type="entry name" value="MADF_DNA_bdg"/>
    <property type="match status" value="1"/>
</dbReference>
<feature type="domain" description="MADF" evidence="2">
    <location>
        <begin position="7"/>
        <end position="96"/>
    </location>
</feature>
<dbReference type="EMBL" id="OZ035837">
    <property type="protein sequence ID" value="CAL1581826.1"/>
    <property type="molecule type" value="Genomic_DNA"/>
</dbReference>